<feature type="compositionally biased region" description="Polar residues" evidence="3">
    <location>
        <begin position="138"/>
        <end position="155"/>
    </location>
</feature>
<dbReference type="EMBL" id="FM992690">
    <property type="protein sequence ID" value="CAX43247.1"/>
    <property type="molecule type" value="Genomic_DNA"/>
</dbReference>
<feature type="compositionally biased region" description="Basic and acidic residues" evidence="3">
    <location>
        <begin position="269"/>
        <end position="281"/>
    </location>
</feature>
<feature type="compositionally biased region" description="Basic residues" evidence="3">
    <location>
        <begin position="369"/>
        <end position="379"/>
    </location>
</feature>
<feature type="compositionally biased region" description="Acidic residues" evidence="3">
    <location>
        <begin position="282"/>
        <end position="301"/>
    </location>
</feature>
<dbReference type="CGD" id="CAL0000159471">
    <property type="gene designation" value="Cd36_87510"/>
</dbReference>
<dbReference type="Pfam" id="PF08243">
    <property type="entry name" value="SPT2"/>
    <property type="match status" value="1"/>
</dbReference>
<evidence type="ECO:0000256" key="1">
    <source>
        <dbReference type="ARBA" id="ARBA00006461"/>
    </source>
</evidence>
<feature type="compositionally biased region" description="Pro residues" evidence="3">
    <location>
        <begin position="245"/>
        <end position="262"/>
    </location>
</feature>
<dbReference type="PANTHER" id="PTHR22691">
    <property type="entry name" value="YEAST SPT2-RELATED"/>
    <property type="match status" value="1"/>
</dbReference>
<accession>B9WEY4</accession>
<protein>
    <submittedName>
        <fullName evidence="6">Negative regulator of ty transcription, putative</fullName>
    </submittedName>
</protein>
<dbReference type="VEuPathDB" id="FungiDB:CD36_87510"/>
<evidence type="ECO:0000256" key="3">
    <source>
        <dbReference type="SAM" id="MobiDB-lite"/>
    </source>
</evidence>
<reference evidence="6 7" key="1">
    <citation type="journal article" date="2009" name="Genome Res.">
        <title>Comparative genomics of the fungal pathogens Candida dubliniensis and Candida albicans.</title>
        <authorList>
            <person name="Jackson A.P."/>
            <person name="Gamble J.A."/>
            <person name="Yeomans T."/>
            <person name="Moran G.P."/>
            <person name="Saunders D."/>
            <person name="Harris D."/>
            <person name="Aslett M."/>
            <person name="Barrell J.F."/>
            <person name="Butler G."/>
            <person name="Citiulo F."/>
            <person name="Coleman D.C."/>
            <person name="de Groot P.W.J."/>
            <person name="Goodwin T.J."/>
            <person name="Quail M.A."/>
            <person name="McQuillan J."/>
            <person name="Munro C.A."/>
            <person name="Pain A."/>
            <person name="Poulter R.T."/>
            <person name="Rajandream M.A."/>
            <person name="Renauld H."/>
            <person name="Spiering M.J."/>
            <person name="Tivey A."/>
            <person name="Gow N.A.R."/>
            <person name="Barrell B."/>
            <person name="Sullivan D.J."/>
            <person name="Berriman M."/>
        </authorList>
    </citation>
    <scope>NUCLEOTIDE SEQUENCE [LARGE SCALE GENOMIC DNA]</scope>
    <source>
        <strain evidence="7">CD36 / ATCC MYA-646 / CBS 7987 / NCPF 3949 / NRRL Y-17841</strain>
    </source>
</reference>
<dbReference type="PANTHER" id="PTHR22691:SF8">
    <property type="entry name" value="PROTEIN SPT2 HOMOLOG"/>
    <property type="match status" value="1"/>
</dbReference>
<dbReference type="GO" id="GO:0006360">
    <property type="term" value="P:transcription by RNA polymerase I"/>
    <property type="evidence" value="ECO:0007669"/>
    <property type="project" value="TreeGrafter"/>
</dbReference>
<keyword evidence="7" id="KW-1185">Reference proteome</keyword>
<feature type="compositionally biased region" description="Basic and acidic residues" evidence="3">
    <location>
        <begin position="102"/>
        <end position="118"/>
    </location>
</feature>
<dbReference type="HOGENOM" id="CLU_069667_0_0_1"/>
<feature type="compositionally biased region" description="Basic and acidic residues" evidence="3">
    <location>
        <begin position="201"/>
        <end position="211"/>
    </location>
</feature>
<evidence type="ECO:0000256" key="4">
    <source>
        <dbReference type="SAM" id="SignalP"/>
    </source>
</evidence>
<dbReference type="AlphaFoldDB" id="B9WEY4"/>
<evidence type="ECO:0000313" key="5">
    <source>
        <dbReference type="CGD" id="CAL0000159471"/>
    </source>
</evidence>
<feature type="compositionally biased region" description="Low complexity" evidence="3">
    <location>
        <begin position="121"/>
        <end position="137"/>
    </location>
</feature>
<feature type="signal peptide" evidence="4">
    <location>
        <begin position="1"/>
        <end position="16"/>
    </location>
</feature>
<dbReference type="GO" id="GO:0006334">
    <property type="term" value="P:nucleosome assembly"/>
    <property type="evidence" value="ECO:0007669"/>
    <property type="project" value="TreeGrafter"/>
</dbReference>
<dbReference type="RefSeq" id="XP_002419651.1">
    <property type="nucleotide sequence ID" value="XM_002419606.1"/>
</dbReference>
<feature type="compositionally biased region" description="Basic and acidic residues" evidence="3">
    <location>
        <begin position="68"/>
        <end position="83"/>
    </location>
</feature>
<evidence type="ECO:0000256" key="2">
    <source>
        <dbReference type="ARBA" id="ARBA00023054"/>
    </source>
</evidence>
<sequence length="379" mass="43539">MCTCSFFFFFFFFSSSWPLGLVSSLFHLNRSIDCPQFTSGICIGSKMGLSSILQQIEKKGKIQQKQVPVEKKSDTAVTKDKFRNYSQDRPIDPVVARLKEKRRLEREQKERELREKKGLPPKKTTTSKPKSSTSTKSGGRQASAQRSRNQSPSLVQQQQQQQQPPPPPPPPKKRLNYNELLKKAASIDHSKLSINLLQKSKSPEAKSKPSDTKPGQVPRHNMSKPVGISRNGPHPTTAHVKPTPQRAPKPAPVIKAPLPPRQPSSKIKSKLEEKRKSRSYQEVEEDDDLSDFVEDDDEYDEGYGANEIDREEIWAMFNKGKKRSMYYGDDYDSDDMEATGAEIFDEEYQSRIDAEREDRREMEEEKRLQALKRKRLNRR</sequence>
<dbReference type="InterPro" id="IPR013256">
    <property type="entry name" value="Chromatin_SPT2"/>
</dbReference>
<evidence type="ECO:0000313" key="7">
    <source>
        <dbReference type="Proteomes" id="UP000002605"/>
    </source>
</evidence>
<dbReference type="GO" id="GO:0003677">
    <property type="term" value="F:DNA binding"/>
    <property type="evidence" value="ECO:0007669"/>
    <property type="project" value="TreeGrafter"/>
</dbReference>
<evidence type="ECO:0000313" key="6">
    <source>
        <dbReference type="EMBL" id="CAX43247.1"/>
    </source>
</evidence>
<gene>
    <name evidence="5" type="ordered locus">Cd36_87510</name>
    <name evidence="6" type="ORF">CD36_87510</name>
</gene>
<dbReference type="GeneID" id="8046868"/>
<dbReference type="OrthoDB" id="4035998at2759"/>
<dbReference type="Proteomes" id="UP000002605">
    <property type="component" value="Chromosome 3"/>
</dbReference>
<dbReference type="SMART" id="SM00784">
    <property type="entry name" value="SPT2"/>
    <property type="match status" value="1"/>
</dbReference>
<organism evidence="6 7">
    <name type="scientific">Candida dubliniensis (strain CD36 / ATCC MYA-646 / CBS 7987 / NCPF 3949 / NRRL Y-17841)</name>
    <name type="common">Yeast</name>
    <dbReference type="NCBI Taxonomy" id="573826"/>
    <lineage>
        <taxon>Eukaryota</taxon>
        <taxon>Fungi</taxon>
        <taxon>Dikarya</taxon>
        <taxon>Ascomycota</taxon>
        <taxon>Saccharomycotina</taxon>
        <taxon>Pichiomycetes</taxon>
        <taxon>Debaryomycetaceae</taxon>
        <taxon>Candida/Lodderomyces clade</taxon>
        <taxon>Candida</taxon>
    </lineage>
</organism>
<keyword evidence="4" id="KW-0732">Signal</keyword>
<proteinExistence type="inferred from homology"/>
<name>B9WEY4_CANDC</name>
<feature type="region of interest" description="Disordered" evidence="3">
    <location>
        <begin position="64"/>
        <end position="305"/>
    </location>
</feature>
<feature type="compositionally biased region" description="Basic and acidic residues" evidence="3">
    <location>
        <begin position="350"/>
        <end position="368"/>
    </location>
</feature>
<comment type="similarity">
    <text evidence="1">Belongs to the SPT2 family.</text>
</comment>
<feature type="compositionally biased region" description="Basic and acidic residues" evidence="3">
    <location>
        <begin position="180"/>
        <end position="191"/>
    </location>
</feature>
<dbReference type="KEGG" id="cdu:CD36_87510"/>
<dbReference type="eggNOG" id="ENOG502QRG5">
    <property type="taxonomic scope" value="Eukaryota"/>
</dbReference>
<dbReference type="GO" id="GO:0042393">
    <property type="term" value="F:histone binding"/>
    <property type="evidence" value="ECO:0007669"/>
    <property type="project" value="TreeGrafter"/>
</dbReference>
<feature type="region of interest" description="Disordered" evidence="3">
    <location>
        <begin position="350"/>
        <end position="379"/>
    </location>
</feature>
<feature type="chain" id="PRO_5002892578" evidence="4">
    <location>
        <begin position="17"/>
        <end position="379"/>
    </location>
</feature>
<keyword evidence="2" id="KW-0175">Coiled coil</keyword>
<dbReference type="GO" id="GO:0005730">
    <property type="term" value="C:nucleolus"/>
    <property type="evidence" value="ECO:0007669"/>
    <property type="project" value="TreeGrafter"/>
</dbReference>